<evidence type="ECO:0000259" key="6">
    <source>
        <dbReference type="PROSITE" id="PS50209"/>
    </source>
</evidence>
<dbReference type="InterPro" id="IPR001315">
    <property type="entry name" value="CARD"/>
</dbReference>
<dbReference type="PROSITE" id="PS50209">
    <property type="entry name" value="CARD"/>
    <property type="match status" value="2"/>
</dbReference>
<accession>A0A6A5ER75</accession>
<dbReference type="Proteomes" id="UP000465112">
    <property type="component" value="Chromosome 10"/>
</dbReference>
<dbReference type="InterPro" id="IPR051249">
    <property type="entry name" value="NLRP_Inflammasome"/>
</dbReference>
<dbReference type="Pfam" id="PF23679">
    <property type="entry name" value="UPA-FIIND"/>
    <property type="match status" value="1"/>
</dbReference>
<dbReference type="Gene3D" id="1.10.533.10">
    <property type="entry name" value="Death Domain, Fas"/>
    <property type="match status" value="3"/>
</dbReference>
<dbReference type="SMART" id="SM00114">
    <property type="entry name" value="CARD"/>
    <property type="match status" value="1"/>
</dbReference>
<dbReference type="Pfam" id="PF13553">
    <property type="entry name" value="FIIND"/>
    <property type="match status" value="1"/>
</dbReference>
<evidence type="ECO:0008006" key="11">
    <source>
        <dbReference type="Google" id="ProtNLM"/>
    </source>
</evidence>
<evidence type="ECO:0000259" key="7">
    <source>
        <dbReference type="PROSITE" id="PS50824"/>
    </source>
</evidence>
<dbReference type="InterPro" id="IPR004020">
    <property type="entry name" value="DAPIN"/>
</dbReference>
<sequence length="586" mass="66278">MASESLIKALAETLEDLSLSYFRLFCSKLLREDLLRNRQSTVSALMADRDFTGITDLLVSTFTEDGALSVAVKILRQINCNFLAHSLVMAAGGQSFMPGFSGITLPEAHHECSISKQHPVDSWKDYLIHDVSDVEPMLDELLTKGVIEQESFDKISALPTSEDKMRELLDGHLKTVGDKDIFYNIIKKWLPKITDQGPRMILQSAVVDRHMSHMPFAPAIKIGRTIRVNLLTSEISSVGEWIKAEPEVNCGCRGCSNLQEKVSFRYQFGSWEEHMERLETMHYIPAGPLLDITVIAGKLDQAYLPHWICTEDNPTILGKFAVLHIDACGDVVEPVSEVTPSHVKLSQPIFSPRGVLMRAGFRVKINCKVLIYKTNKAFLTLHVYLIPRDPGLQQTIKNKELSSGYKIIQKPYPEKSLKMRERYILTADMDHAEIYPEKLKLIYEGGDPNFFEVFIENPDSHFQLTLRHESETVWTCAIRKDDYNDTGDIQVIYDKELARLRPKLVEKVSNVLIKQLLDDLLEDGVLNDGEKDSILQESCTSADRARCLIDMVRKKGREASRKIFTRLQSRDPTLSAELGLPSGLLV</sequence>
<dbReference type="SUPFAM" id="SSF47986">
    <property type="entry name" value="DEATH domain"/>
    <property type="match status" value="3"/>
</dbReference>
<dbReference type="GO" id="GO:0006954">
    <property type="term" value="P:inflammatory response"/>
    <property type="evidence" value="ECO:0007669"/>
    <property type="project" value="UniProtKB-KW"/>
</dbReference>
<dbReference type="PROSITE" id="PS50824">
    <property type="entry name" value="DAPIN"/>
    <property type="match status" value="1"/>
</dbReference>
<dbReference type="EMBL" id="VHII01000010">
    <property type="protein sequence ID" value="KAF1384586.1"/>
    <property type="molecule type" value="Genomic_DNA"/>
</dbReference>
<dbReference type="InterPro" id="IPR011029">
    <property type="entry name" value="DEATH-like_dom_sf"/>
</dbReference>
<dbReference type="InterPro" id="IPR025307">
    <property type="entry name" value="FIIND_dom"/>
</dbReference>
<evidence type="ECO:0000256" key="3">
    <source>
        <dbReference type="ARBA" id="ARBA00022588"/>
    </source>
</evidence>
<dbReference type="SMART" id="SM01289">
    <property type="entry name" value="PYRIN"/>
    <property type="match status" value="1"/>
</dbReference>
<comment type="caution">
    <text evidence="9">The sequence shown here is derived from an EMBL/GenBank/DDBJ whole genome shotgun (WGS) entry which is preliminary data.</text>
</comment>
<dbReference type="Pfam" id="PF02758">
    <property type="entry name" value="PYRIN"/>
    <property type="match status" value="1"/>
</dbReference>
<keyword evidence="10" id="KW-1185">Reference proteome</keyword>
<dbReference type="GO" id="GO:0005829">
    <property type="term" value="C:cytosol"/>
    <property type="evidence" value="ECO:0007669"/>
    <property type="project" value="UniProtKB-SubCell"/>
</dbReference>
<dbReference type="GO" id="GO:0042981">
    <property type="term" value="P:regulation of apoptotic process"/>
    <property type="evidence" value="ECO:0007669"/>
    <property type="project" value="InterPro"/>
</dbReference>
<evidence type="ECO:0000256" key="4">
    <source>
        <dbReference type="ARBA" id="ARBA00022859"/>
    </source>
</evidence>
<evidence type="ECO:0000256" key="5">
    <source>
        <dbReference type="ARBA" id="ARBA00023198"/>
    </source>
</evidence>
<evidence type="ECO:0000313" key="9">
    <source>
        <dbReference type="EMBL" id="KAF1384586.1"/>
    </source>
</evidence>
<reference evidence="9 10" key="1">
    <citation type="submission" date="2019-06" db="EMBL/GenBank/DDBJ databases">
        <title>A chromosome-scale genome assembly of the European perch, Perca fluviatilis.</title>
        <authorList>
            <person name="Roques C."/>
            <person name="Zahm M."/>
            <person name="Cabau C."/>
            <person name="Klopp C."/>
            <person name="Bouchez O."/>
            <person name="Donnadieu C."/>
            <person name="Kuhl H."/>
            <person name="Gislard M."/>
            <person name="Guendouz S."/>
            <person name="Journot L."/>
            <person name="Haffray P."/>
            <person name="Bestin A."/>
            <person name="Morvezen R."/>
            <person name="Feron R."/>
            <person name="Wen M."/>
            <person name="Jouanno E."/>
            <person name="Herpin A."/>
            <person name="Schartl M."/>
            <person name="Postlethwait J."/>
            <person name="Schaerlinger B."/>
            <person name="Chardard D."/>
            <person name="Lecocq T."/>
            <person name="Poncet C."/>
            <person name="Jaffrelo L."/>
            <person name="Lampietro C."/>
            <person name="Guiguen Y."/>
        </authorList>
    </citation>
    <scope>NUCLEOTIDE SEQUENCE [LARGE SCALE GENOMIC DNA]</scope>
    <source>
        <tissue evidence="9">Blood</tissue>
    </source>
</reference>
<dbReference type="CDD" id="cd08325">
    <property type="entry name" value="CARD_CASP1-like"/>
    <property type="match status" value="1"/>
</dbReference>
<evidence type="ECO:0000259" key="8">
    <source>
        <dbReference type="PROSITE" id="PS51830"/>
    </source>
</evidence>
<feature type="domain" description="CARD" evidence="6">
    <location>
        <begin position="489"/>
        <end position="582"/>
    </location>
</feature>
<evidence type="ECO:0000256" key="1">
    <source>
        <dbReference type="ARBA" id="ARBA00004514"/>
    </source>
</evidence>
<protein>
    <recommendedName>
        <fullName evidence="11">CARD domain-containing protein</fullName>
    </recommendedName>
</protein>
<keyword evidence="4" id="KW-0391">Immunity</keyword>
<dbReference type="PANTHER" id="PTHR46985">
    <property type="entry name" value="NACHT, LRR AND PYD DOMAINS-CONTAINING PROTEIN 1"/>
    <property type="match status" value="1"/>
</dbReference>
<dbReference type="GO" id="GO:0045087">
    <property type="term" value="P:innate immune response"/>
    <property type="evidence" value="ECO:0007669"/>
    <property type="project" value="UniProtKB-KW"/>
</dbReference>
<feature type="domain" description="FIIND" evidence="8">
    <location>
        <begin position="260"/>
        <end position="492"/>
    </location>
</feature>
<keyword evidence="3" id="KW-0399">Innate immunity</keyword>
<evidence type="ECO:0000313" key="10">
    <source>
        <dbReference type="Proteomes" id="UP000465112"/>
    </source>
</evidence>
<feature type="domain" description="Pyrin" evidence="7">
    <location>
        <begin position="1"/>
        <end position="93"/>
    </location>
</feature>
<gene>
    <name evidence="9" type="ORF">PFLUV_G00121740</name>
</gene>
<evidence type="ECO:0000256" key="2">
    <source>
        <dbReference type="ARBA" id="ARBA00022490"/>
    </source>
</evidence>
<comment type="subcellular location">
    <subcellularLocation>
        <location evidence="1">Cytoplasm</location>
        <location evidence="1">Cytosol</location>
    </subcellularLocation>
</comment>
<dbReference type="PROSITE" id="PS51830">
    <property type="entry name" value="FIIND"/>
    <property type="match status" value="1"/>
</dbReference>
<feature type="domain" description="CARD" evidence="6">
    <location>
        <begin position="127"/>
        <end position="179"/>
    </location>
</feature>
<keyword evidence="2" id="KW-0963">Cytoplasm</keyword>
<dbReference type="PANTHER" id="PTHR46985:SF4">
    <property type="entry name" value="CASPASE RECRUITMENT DOMAIN-CONTAINING PROTEIN 8"/>
    <property type="match status" value="1"/>
</dbReference>
<dbReference type="AlphaFoldDB" id="A0A6A5ER75"/>
<proteinExistence type="predicted"/>
<organism evidence="9 10">
    <name type="scientific">Perca fluviatilis</name>
    <name type="common">European perch</name>
    <dbReference type="NCBI Taxonomy" id="8168"/>
    <lineage>
        <taxon>Eukaryota</taxon>
        <taxon>Metazoa</taxon>
        <taxon>Chordata</taxon>
        <taxon>Craniata</taxon>
        <taxon>Vertebrata</taxon>
        <taxon>Euteleostomi</taxon>
        <taxon>Actinopterygii</taxon>
        <taxon>Neopterygii</taxon>
        <taxon>Teleostei</taxon>
        <taxon>Neoteleostei</taxon>
        <taxon>Acanthomorphata</taxon>
        <taxon>Eupercaria</taxon>
        <taxon>Perciformes</taxon>
        <taxon>Percoidei</taxon>
        <taxon>Percidae</taxon>
        <taxon>Percinae</taxon>
        <taxon>Perca</taxon>
    </lineage>
</organism>
<name>A0A6A5ER75_PERFL</name>
<keyword evidence="5" id="KW-0395">Inflammatory response</keyword>
<dbReference type="Pfam" id="PF00619">
    <property type="entry name" value="CARD"/>
    <property type="match status" value="2"/>
</dbReference>